<dbReference type="EMBL" id="PSQG01000005">
    <property type="protein sequence ID" value="RCH45248.1"/>
    <property type="molecule type" value="Genomic_DNA"/>
</dbReference>
<feature type="domain" description="SWIM-type" evidence="3">
    <location>
        <begin position="61"/>
        <end position="96"/>
    </location>
</feature>
<dbReference type="PROSITE" id="PS51194">
    <property type="entry name" value="HELICASE_CTER"/>
    <property type="match status" value="1"/>
</dbReference>
<evidence type="ECO:0000313" key="6">
    <source>
        <dbReference type="EMBL" id="RCH45248.1"/>
    </source>
</evidence>
<feature type="domain" description="Helicase ATP-binding" evidence="4">
    <location>
        <begin position="678"/>
        <end position="842"/>
    </location>
</feature>
<dbReference type="InterPro" id="IPR038718">
    <property type="entry name" value="SNF2-like_sf"/>
</dbReference>
<dbReference type="GO" id="GO:0016787">
    <property type="term" value="F:hydrolase activity"/>
    <property type="evidence" value="ECO:0007669"/>
    <property type="project" value="UniProtKB-KW"/>
</dbReference>
<dbReference type="SUPFAM" id="SSF52540">
    <property type="entry name" value="P-loop containing nucleoside triphosphate hydrolases"/>
    <property type="match status" value="2"/>
</dbReference>
<dbReference type="Pfam" id="PF00176">
    <property type="entry name" value="SNF2-rel_dom"/>
    <property type="match status" value="1"/>
</dbReference>
<dbReference type="InterPro" id="IPR014001">
    <property type="entry name" value="Helicase_ATP-bd"/>
</dbReference>
<dbReference type="SMART" id="SM00487">
    <property type="entry name" value="DEXDc"/>
    <property type="match status" value="1"/>
</dbReference>
<dbReference type="Gene3D" id="3.40.50.300">
    <property type="entry name" value="P-loop containing nucleotide triphosphate hydrolases"/>
    <property type="match status" value="1"/>
</dbReference>
<keyword evidence="1" id="KW-0378">Hydrolase</keyword>
<organism evidence="6 7">
    <name type="scientific">Blautia obeum</name>
    <dbReference type="NCBI Taxonomy" id="40520"/>
    <lineage>
        <taxon>Bacteria</taxon>
        <taxon>Bacillati</taxon>
        <taxon>Bacillota</taxon>
        <taxon>Clostridia</taxon>
        <taxon>Lachnospirales</taxon>
        <taxon>Lachnospiraceae</taxon>
        <taxon>Blautia</taxon>
    </lineage>
</organism>
<dbReference type="Pfam" id="PF08455">
    <property type="entry name" value="SNF2_assoc"/>
    <property type="match status" value="1"/>
</dbReference>
<keyword evidence="2" id="KW-0862">Zinc</keyword>
<dbReference type="InterPro" id="IPR013663">
    <property type="entry name" value="Helicase_SWF/SNF/SWI_bac"/>
</dbReference>
<dbReference type="CDD" id="cd18793">
    <property type="entry name" value="SF2_C_SNF"/>
    <property type="match status" value="1"/>
</dbReference>
<dbReference type="GO" id="GO:0004386">
    <property type="term" value="F:helicase activity"/>
    <property type="evidence" value="ECO:0007669"/>
    <property type="project" value="UniProtKB-KW"/>
</dbReference>
<dbReference type="Pfam" id="PF00271">
    <property type="entry name" value="Helicase_C"/>
    <property type="match status" value="1"/>
</dbReference>
<dbReference type="SMART" id="SM00490">
    <property type="entry name" value="HELICc"/>
    <property type="match status" value="1"/>
</dbReference>
<keyword evidence="6" id="KW-0067">ATP-binding</keyword>
<dbReference type="InterPro" id="IPR027417">
    <property type="entry name" value="P-loop_NTPase"/>
</dbReference>
<dbReference type="Proteomes" id="UP000253208">
    <property type="component" value="Unassembled WGS sequence"/>
</dbReference>
<gene>
    <name evidence="6" type="ORF">C4886_04905</name>
</gene>
<name>A0A367G418_9FIRM</name>
<dbReference type="Pfam" id="PF04434">
    <property type="entry name" value="SWIM"/>
    <property type="match status" value="1"/>
</dbReference>
<evidence type="ECO:0000259" key="3">
    <source>
        <dbReference type="PROSITE" id="PS50966"/>
    </source>
</evidence>
<dbReference type="InterPro" id="IPR007527">
    <property type="entry name" value="Znf_SWIM"/>
</dbReference>
<evidence type="ECO:0000256" key="2">
    <source>
        <dbReference type="PROSITE-ProRule" id="PRU00325"/>
    </source>
</evidence>
<protein>
    <submittedName>
        <fullName evidence="6">Helicase</fullName>
    </submittedName>
</protein>
<proteinExistence type="predicted"/>
<dbReference type="InterPro" id="IPR049730">
    <property type="entry name" value="SNF2/RAD54-like_C"/>
</dbReference>
<keyword evidence="6" id="KW-0547">Nucleotide-binding</keyword>
<dbReference type="InterPro" id="IPR000330">
    <property type="entry name" value="SNF2_N"/>
</dbReference>
<sequence length="1130" mass="129763">MLKRTAIRALCNTTAYQRGLDIYRTGKRIQSLDIKSEGAVDKISAAVKGSGRNVYNTGFQYDTEADRIKEAYCDCPAFRSYSGICKHCVAVLMEYGDRKAYERVEIRRQQDEEQKQAELFSGTAFPAALSGPGQPATKTTVELKSLLNRQLYSRMLPFSGDPYFGRVELETCLKFNSVRNCFTVEFRVGCEKKYILKDVLAFVWNLDHNEKVSYGKNLEFIHSDEAFSEGSRSVLAFIREWVENHHGTYMSRYEQLKNIAVEKVRDLTVDRKELEDLLLILGEKSFKFKMNNDPETTWHSVREIPDRTLMIRKKDQGLYLEIAPVYSVTGIRYHMYFDNAKVYLVSRQELGAVEEFVTCLERLPAGRGFIDEPDVPAFVRELLPSLKKFFHCDLRDFPEETGLECYKAAYEIYLDAPERDWITCKAFSVYGKDKFSVFDRDVSARTRDIPGELGVFALLSKYFNGYDDQRMELALDCRAEELESLCREGSGKPDSVKASEEKLYQLLTEGIPAMQKVAAVYISQSIKQMRVTKLPNIRLGVSLSAGLLNLDLDVEGMDQAQLFDILSRYDRRKKYFRLKDGSFLDVSDGQLRELSALKNGLQISDRELKKGKTQVPAYRAMYLDSQLKGGDLIKVEKDNAFRALIRNMQTMEEHKFQIPREQEKILRGYQKEGFYWIKTLKHNQFGGILADDMGLGKTLQVITFLWSEFQESAPGENRRALVITPASLVFNWMNEIERFAPGLPATVVTGDVKERKALIKNAGEREVLITSYDLLKRDLKAYQNLDFAVQIIDEAQYIKNHGTQVAKAVKEIRSEFRLALTGTPVENRLSELWSIFDFLMPGFLYSYEKFRKEIELPAVQYSNSDAMERLQKMIRPFVLRRLKRDVLKDLPDKLEKDMFSPLESEQKELYEAHTERLHLMLGMQSDAEFRTSKLQILAEITRLRQICCYPGLVYEGYKGNSSKLEMCMELVQNAVNGGHKLLLFSQFTTMLDVLAVRLKKAKVSFYMLTGSTSKEKRAQMVHAFNEDDTSVFCISLKAGGTGLNLTAADIVIHYDPWWNLAVQNQATDRAHRIGQQNVVSVYRLFMKDTIEERIRALQERKRELADEILSGEGIGQALISREEVLELLGR</sequence>
<dbReference type="InterPro" id="IPR001650">
    <property type="entry name" value="Helicase_C-like"/>
</dbReference>
<dbReference type="GO" id="GO:0005524">
    <property type="term" value="F:ATP binding"/>
    <property type="evidence" value="ECO:0007669"/>
    <property type="project" value="InterPro"/>
</dbReference>
<dbReference type="AlphaFoldDB" id="A0A367G418"/>
<evidence type="ECO:0000259" key="4">
    <source>
        <dbReference type="PROSITE" id="PS51192"/>
    </source>
</evidence>
<feature type="domain" description="Helicase C-terminal" evidence="5">
    <location>
        <begin position="963"/>
        <end position="1126"/>
    </location>
</feature>
<dbReference type="PROSITE" id="PS51192">
    <property type="entry name" value="HELICASE_ATP_BIND_1"/>
    <property type="match status" value="1"/>
</dbReference>
<evidence type="ECO:0000313" key="7">
    <source>
        <dbReference type="Proteomes" id="UP000253208"/>
    </source>
</evidence>
<dbReference type="Gene3D" id="3.40.50.10810">
    <property type="entry name" value="Tandem AAA-ATPase domain"/>
    <property type="match status" value="1"/>
</dbReference>
<dbReference type="PANTHER" id="PTHR10799">
    <property type="entry name" value="SNF2/RAD54 HELICASE FAMILY"/>
    <property type="match status" value="1"/>
</dbReference>
<keyword evidence="6" id="KW-0347">Helicase</keyword>
<keyword evidence="2" id="KW-0479">Metal-binding</keyword>
<dbReference type="RefSeq" id="WP_114001825.1">
    <property type="nucleotide sequence ID" value="NZ_PSQG01000005.1"/>
</dbReference>
<keyword evidence="2" id="KW-0863">Zinc-finger</keyword>
<dbReference type="PROSITE" id="PS50966">
    <property type="entry name" value="ZF_SWIM"/>
    <property type="match status" value="1"/>
</dbReference>
<accession>A0A367G418</accession>
<evidence type="ECO:0000256" key="1">
    <source>
        <dbReference type="ARBA" id="ARBA00022801"/>
    </source>
</evidence>
<dbReference type="CDD" id="cd18012">
    <property type="entry name" value="DEXQc_arch_SWI2_SNF2"/>
    <property type="match status" value="1"/>
</dbReference>
<reference evidence="6 7" key="1">
    <citation type="submission" date="2018-02" db="EMBL/GenBank/DDBJ databases">
        <title>Complete genome sequencing of Faecalibacterium prausnitzii strains isolated from the human gut.</title>
        <authorList>
            <person name="Fitzgerald B.C."/>
            <person name="Shkoporov A.N."/>
            <person name="Ross P.R."/>
            <person name="Hill C."/>
        </authorList>
    </citation>
    <scope>NUCLEOTIDE SEQUENCE [LARGE SCALE GENOMIC DNA]</scope>
    <source>
        <strain evidence="6 7">APC942/31-1</strain>
    </source>
</reference>
<comment type="caution">
    <text evidence="6">The sequence shown here is derived from an EMBL/GenBank/DDBJ whole genome shotgun (WGS) entry which is preliminary data.</text>
</comment>
<evidence type="ECO:0000259" key="5">
    <source>
        <dbReference type="PROSITE" id="PS51194"/>
    </source>
</evidence>
<dbReference type="GO" id="GO:0008270">
    <property type="term" value="F:zinc ion binding"/>
    <property type="evidence" value="ECO:0007669"/>
    <property type="project" value="UniProtKB-KW"/>
</dbReference>